<evidence type="ECO:0000313" key="2">
    <source>
        <dbReference type="EMBL" id="PVY38576.1"/>
    </source>
</evidence>
<reference evidence="2 3" key="1">
    <citation type="submission" date="2018-04" db="EMBL/GenBank/DDBJ databases">
        <title>Genomic Encyclopedia of Type Strains, Phase IV (KMG-IV): sequencing the most valuable type-strain genomes for metagenomic binning, comparative biology and taxonomic classification.</title>
        <authorList>
            <person name="Goeker M."/>
        </authorList>
    </citation>
    <scope>NUCLEOTIDE SEQUENCE [LARGE SCALE GENOMIC DNA]</scope>
    <source>
        <strain evidence="2 3">DSM 14823</strain>
    </source>
</reference>
<gene>
    <name evidence="2" type="ORF">C8D82_1251</name>
</gene>
<sequence>MRAVKIDPVSRTVTEINLKKNPNSTLQELYEIIGCDLVELVQIDRDMVMVVDEEGKCKDVRGAFTFIGWGTVIAGTAIILGGSGERFKALPENLASFQMMTEWVEPKDVPPPQAAVIAIQ</sequence>
<dbReference type="OrthoDB" id="950017at2"/>
<name>A0A2U1AQ98_9BACT</name>
<evidence type="ECO:0000259" key="1">
    <source>
        <dbReference type="Pfam" id="PF12957"/>
    </source>
</evidence>
<dbReference type="EMBL" id="QEKH01000025">
    <property type="protein sequence ID" value="PVY38576.1"/>
    <property type="molecule type" value="Genomic_DNA"/>
</dbReference>
<dbReference type="Pfam" id="PF12957">
    <property type="entry name" value="DUF3846"/>
    <property type="match status" value="1"/>
</dbReference>
<comment type="caution">
    <text evidence="2">The sequence shown here is derived from an EMBL/GenBank/DDBJ whole genome shotgun (WGS) entry which is preliminary data.</text>
</comment>
<keyword evidence="3" id="KW-1185">Reference proteome</keyword>
<dbReference type="Proteomes" id="UP000245959">
    <property type="component" value="Unassembled WGS sequence"/>
</dbReference>
<dbReference type="RefSeq" id="WP_116884951.1">
    <property type="nucleotide sequence ID" value="NZ_CABMMC010000001.1"/>
</dbReference>
<feature type="domain" description="DUF3846" evidence="1">
    <location>
        <begin position="1"/>
        <end position="96"/>
    </location>
</feature>
<accession>A0A2U1AQ98</accession>
<dbReference type="InterPro" id="IPR024559">
    <property type="entry name" value="DUF3846"/>
</dbReference>
<organism evidence="2 3">
    <name type="scientific">Victivallis vadensis</name>
    <dbReference type="NCBI Taxonomy" id="172901"/>
    <lineage>
        <taxon>Bacteria</taxon>
        <taxon>Pseudomonadati</taxon>
        <taxon>Lentisphaerota</taxon>
        <taxon>Lentisphaeria</taxon>
        <taxon>Victivallales</taxon>
        <taxon>Victivallaceae</taxon>
        <taxon>Victivallis</taxon>
    </lineage>
</organism>
<proteinExistence type="predicted"/>
<evidence type="ECO:0000313" key="3">
    <source>
        <dbReference type="Proteomes" id="UP000245959"/>
    </source>
</evidence>
<dbReference type="AlphaFoldDB" id="A0A2U1AQ98"/>
<protein>
    <submittedName>
        <fullName evidence="2">Uncharacterized protein DUF3846</fullName>
    </submittedName>
</protein>
<dbReference type="GeneID" id="78296238"/>